<sequence length="347" mass="37492">MAARRRPLGAASPSSSATLQRLNGDTSWLLSIPFPPRSRNQTPDSHNDDDDDDDQEERPRRYHILIDPWLAPTAQTDGLALFSRQTRVVPSCFPSIRALASHLRALDPRHRIDAVLFSHPFTDHTHPETVLDARDVLADVHRISTPYSVHGVRSLLALPASSKAKGSDLVLSPTGAPLTLPDSPGVQVSYLAAKEGLSPAWKKLHGAVHISFPCPATPPPSSIGATPTTHQILYTPHGLAPTSLPPSLHASPSSSTGGQRILLHSFDRQSLPLVGVVSSGMPNIHALDHVWHPTAVLSTHDEDKRAEGLVARLIQRQRYSVQEVEDCLGAHVVVRSLGVGDVLEVPP</sequence>
<dbReference type="InterPro" id="IPR036866">
    <property type="entry name" value="RibonucZ/Hydroxyglut_hydro"/>
</dbReference>
<dbReference type="SUPFAM" id="SSF56281">
    <property type="entry name" value="Metallo-hydrolase/oxidoreductase"/>
    <property type="match status" value="1"/>
</dbReference>
<dbReference type="PANTHER" id="PTHR36142:SF2">
    <property type="entry name" value="METALLO-HYDROLASE_OXIDOREDUCTASE SUPERFAMILY PROTEIN"/>
    <property type="match status" value="1"/>
</dbReference>
<dbReference type="AlphaFoldDB" id="A0A5C3EYU5"/>
<name>A0A5C3EYU5_9BASI</name>
<dbReference type="OrthoDB" id="9971601at2759"/>
<proteinExistence type="predicted"/>
<accession>A0A5C3EYU5</accession>
<evidence type="ECO:0008006" key="4">
    <source>
        <dbReference type="Google" id="ProtNLM"/>
    </source>
</evidence>
<gene>
    <name evidence="2" type="ORF">PSFLO_02927</name>
</gene>
<keyword evidence="3" id="KW-1185">Reference proteome</keyword>
<organism evidence="2 3">
    <name type="scientific">Pseudozyma flocculosa</name>
    <dbReference type="NCBI Taxonomy" id="84751"/>
    <lineage>
        <taxon>Eukaryota</taxon>
        <taxon>Fungi</taxon>
        <taxon>Dikarya</taxon>
        <taxon>Basidiomycota</taxon>
        <taxon>Ustilaginomycotina</taxon>
        <taxon>Ustilaginomycetes</taxon>
        <taxon>Ustilaginales</taxon>
        <taxon>Ustilaginaceae</taxon>
        <taxon>Pseudozyma</taxon>
    </lineage>
</organism>
<dbReference type="PANTHER" id="PTHR36142">
    <property type="entry name" value="METALLO-HYDROLASE/OXIDOREDUCTASE SUPERFAMILY PROTEIN"/>
    <property type="match status" value="1"/>
</dbReference>
<protein>
    <recommendedName>
        <fullName evidence="4">Metallo-beta-lactamase domain-containing protein</fullName>
    </recommendedName>
</protein>
<dbReference type="Proteomes" id="UP000323386">
    <property type="component" value="Unassembled WGS sequence"/>
</dbReference>
<evidence type="ECO:0000313" key="2">
    <source>
        <dbReference type="EMBL" id="SPO37453.1"/>
    </source>
</evidence>
<feature type="compositionally biased region" description="Acidic residues" evidence="1">
    <location>
        <begin position="47"/>
        <end position="56"/>
    </location>
</feature>
<dbReference type="Gene3D" id="3.60.15.10">
    <property type="entry name" value="Ribonuclease Z/Hydroxyacylglutathione hydrolase-like"/>
    <property type="match status" value="1"/>
</dbReference>
<dbReference type="EMBL" id="OOIP01000007">
    <property type="protein sequence ID" value="SPO37453.1"/>
    <property type="molecule type" value="Genomic_DNA"/>
</dbReference>
<feature type="region of interest" description="Disordered" evidence="1">
    <location>
        <begin position="28"/>
        <end position="57"/>
    </location>
</feature>
<feature type="region of interest" description="Disordered" evidence="1">
    <location>
        <begin position="1"/>
        <end position="20"/>
    </location>
</feature>
<reference evidence="2 3" key="1">
    <citation type="submission" date="2018-03" db="EMBL/GenBank/DDBJ databases">
        <authorList>
            <person name="Guldener U."/>
        </authorList>
    </citation>
    <scope>NUCLEOTIDE SEQUENCE [LARGE SCALE GENOMIC DNA]</scope>
    <source>
        <strain evidence="2 3">DAOM196992</strain>
    </source>
</reference>
<evidence type="ECO:0000313" key="3">
    <source>
        <dbReference type="Proteomes" id="UP000323386"/>
    </source>
</evidence>
<evidence type="ECO:0000256" key="1">
    <source>
        <dbReference type="SAM" id="MobiDB-lite"/>
    </source>
</evidence>